<organism evidence="2 3">
    <name type="scientific">Paramarasmius palmivorus</name>
    <dbReference type="NCBI Taxonomy" id="297713"/>
    <lineage>
        <taxon>Eukaryota</taxon>
        <taxon>Fungi</taxon>
        <taxon>Dikarya</taxon>
        <taxon>Basidiomycota</taxon>
        <taxon>Agaricomycotina</taxon>
        <taxon>Agaricomycetes</taxon>
        <taxon>Agaricomycetidae</taxon>
        <taxon>Agaricales</taxon>
        <taxon>Marasmiineae</taxon>
        <taxon>Marasmiaceae</taxon>
        <taxon>Paramarasmius</taxon>
    </lineage>
</organism>
<evidence type="ECO:0000313" key="3">
    <source>
        <dbReference type="Proteomes" id="UP001383192"/>
    </source>
</evidence>
<sequence length="503" mass="57501">MEQSTVIPPGERSPVHQTRLIPDIIGRIVEEVVGTVSHDVDTGIIDLPPETMRDLNSLVLLGKDWVERPRYIQARCLLGTESDQRMWNGLREMLDGPVTSSFAGVVDCFHLDIAGGVDVPQDEPLIFWRSGKTPVFEDYERRHSHPYIRVLSWILGSGKSIGQVIHERTRHVSLIPVRYPAFLRPRELITLTAAFKNITYLKLTDWSVKQYSDAVNFLRTFKALEKVDLGQLYVIEDNEEEAWKRLESKTKPRLRNLKEAWTWDVESPYGMLALLEAGSPFKSLRNLFWRFGQTFFEELDRRTPENEWMHPGAWTRLFSLWEGLELAHLEMLEGSTGTWDLVFLDKACDKLAKLSVIFPPNVDAGDFLVYNLPVNTLVYLSVSHLHRSSNLRDIDQVLGKMPKLLKVHCLVFNENEVEESTKELPLSLPHCWSRKLIDVRVAKVKKGDNEDENEDVEDNAGDDAEADTQDGANHEDNADDDDAEDGADHEDNVEDDVEDDNDD</sequence>
<feature type="compositionally biased region" description="Acidic residues" evidence="1">
    <location>
        <begin position="449"/>
        <end position="468"/>
    </location>
</feature>
<protein>
    <submittedName>
        <fullName evidence="2">Uncharacterized protein</fullName>
    </submittedName>
</protein>
<accession>A0AAW0CY00</accession>
<keyword evidence="3" id="KW-1185">Reference proteome</keyword>
<gene>
    <name evidence="2" type="ORF">VNI00_008772</name>
</gene>
<feature type="compositionally biased region" description="Acidic residues" evidence="1">
    <location>
        <begin position="477"/>
        <end position="503"/>
    </location>
</feature>
<dbReference type="Proteomes" id="UP001383192">
    <property type="component" value="Unassembled WGS sequence"/>
</dbReference>
<dbReference type="AlphaFoldDB" id="A0AAW0CY00"/>
<evidence type="ECO:0000256" key="1">
    <source>
        <dbReference type="SAM" id="MobiDB-lite"/>
    </source>
</evidence>
<feature type="region of interest" description="Disordered" evidence="1">
    <location>
        <begin position="446"/>
        <end position="503"/>
    </location>
</feature>
<dbReference type="EMBL" id="JAYKXP010000030">
    <property type="protein sequence ID" value="KAK7043034.1"/>
    <property type="molecule type" value="Genomic_DNA"/>
</dbReference>
<name>A0AAW0CY00_9AGAR</name>
<proteinExistence type="predicted"/>
<reference evidence="2 3" key="1">
    <citation type="submission" date="2024-01" db="EMBL/GenBank/DDBJ databases">
        <title>A draft genome for a cacao thread blight-causing isolate of Paramarasmius palmivorus.</title>
        <authorList>
            <person name="Baruah I.K."/>
            <person name="Bukari Y."/>
            <person name="Amoako-Attah I."/>
            <person name="Meinhardt L.W."/>
            <person name="Bailey B.A."/>
            <person name="Cohen S.P."/>
        </authorList>
    </citation>
    <scope>NUCLEOTIDE SEQUENCE [LARGE SCALE GENOMIC DNA]</scope>
    <source>
        <strain evidence="2 3">GH-12</strain>
    </source>
</reference>
<evidence type="ECO:0000313" key="2">
    <source>
        <dbReference type="EMBL" id="KAK7043034.1"/>
    </source>
</evidence>
<comment type="caution">
    <text evidence="2">The sequence shown here is derived from an EMBL/GenBank/DDBJ whole genome shotgun (WGS) entry which is preliminary data.</text>
</comment>